<dbReference type="EMBL" id="CM039433">
    <property type="protein sequence ID" value="KAI4328519.1"/>
    <property type="molecule type" value="Genomic_DNA"/>
</dbReference>
<evidence type="ECO:0000313" key="1">
    <source>
        <dbReference type="EMBL" id="KAI4328519.1"/>
    </source>
</evidence>
<reference evidence="1 2" key="1">
    <citation type="journal article" date="2022" name="DNA Res.">
        <title>Chromosomal-level genome assembly of the orchid tree Bauhinia variegata (Leguminosae; Cercidoideae) supports the allotetraploid origin hypothesis of Bauhinia.</title>
        <authorList>
            <person name="Zhong Y."/>
            <person name="Chen Y."/>
            <person name="Zheng D."/>
            <person name="Pang J."/>
            <person name="Liu Y."/>
            <person name="Luo S."/>
            <person name="Meng S."/>
            <person name="Qian L."/>
            <person name="Wei D."/>
            <person name="Dai S."/>
            <person name="Zhou R."/>
        </authorList>
    </citation>
    <scope>NUCLEOTIDE SEQUENCE [LARGE SCALE GENOMIC DNA]</scope>
    <source>
        <strain evidence="1">BV-YZ2020</strain>
    </source>
</reference>
<comment type="caution">
    <text evidence="1">The sequence shown here is derived from an EMBL/GenBank/DDBJ whole genome shotgun (WGS) entry which is preliminary data.</text>
</comment>
<gene>
    <name evidence="1" type="ORF">L6164_020867</name>
</gene>
<dbReference type="Proteomes" id="UP000828941">
    <property type="component" value="Chromosome 8"/>
</dbReference>
<protein>
    <submittedName>
        <fullName evidence="1">Uncharacterized protein</fullName>
    </submittedName>
</protein>
<accession>A0ACB9MYH1</accession>
<sequence length="517" mass="58023">MSRFSKRCVLLLEKCKNMKHLKQAHAQVITCGLENNSFALSRLLAFCADPHQGSLSYAWKIFERIQHPTICICNTIIKAFLLNDKLTNTIHMFTNMLHNGLNPDNYTIPYVLKACARLQSYSLGQLIHGYSLKLGFVFDIFAGNTLMVMYCVNGNMEAARQVFDEMPLLSAVSWTVMISGYAKVSDVDSARLFFDEAPEKDRGIWGAMISGYVQNNCFKEGLYLFRLMQLIDTVPDESIFVSILSACAHIGALDIGIWIHRHLDRSRMQLSIRLGTSLLDMYAKCGHLNLAKRLFDSMLERDPICWNAMISGMAMHGDGAGALKLFQDMEETGIKPDDMTFLAVFTACSYAGMTYEGLQLLDKMRNVYNIEPKSEHYGCLVALLSRAGHFEEAKFIIRRITNSGKGSDEALAWRAFLSACCNYGQAQLAELAAERLFQLDNHSGVYVLLSNLYAAAGKHSDARRVRDMMKDKGADKAPGCSSVEIDGLVYEFIAGEKTHPQMEEIHSVLEKMHLQLD</sequence>
<organism evidence="1 2">
    <name type="scientific">Bauhinia variegata</name>
    <name type="common">Purple orchid tree</name>
    <name type="synonym">Phanera variegata</name>
    <dbReference type="NCBI Taxonomy" id="167791"/>
    <lineage>
        <taxon>Eukaryota</taxon>
        <taxon>Viridiplantae</taxon>
        <taxon>Streptophyta</taxon>
        <taxon>Embryophyta</taxon>
        <taxon>Tracheophyta</taxon>
        <taxon>Spermatophyta</taxon>
        <taxon>Magnoliopsida</taxon>
        <taxon>eudicotyledons</taxon>
        <taxon>Gunneridae</taxon>
        <taxon>Pentapetalae</taxon>
        <taxon>rosids</taxon>
        <taxon>fabids</taxon>
        <taxon>Fabales</taxon>
        <taxon>Fabaceae</taxon>
        <taxon>Cercidoideae</taxon>
        <taxon>Cercideae</taxon>
        <taxon>Bauhiniinae</taxon>
        <taxon>Bauhinia</taxon>
    </lineage>
</organism>
<name>A0ACB9MYH1_BAUVA</name>
<keyword evidence="2" id="KW-1185">Reference proteome</keyword>
<evidence type="ECO:0000313" key="2">
    <source>
        <dbReference type="Proteomes" id="UP000828941"/>
    </source>
</evidence>
<proteinExistence type="predicted"/>